<dbReference type="EMBL" id="JAIULA010000001">
    <property type="protein sequence ID" value="MCP0885762.1"/>
    <property type="molecule type" value="Genomic_DNA"/>
</dbReference>
<comment type="caution">
    <text evidence="1">The sequence shown here is derived from an EMBL/GenBank/DDBJ whole genome shotgun (WGS) entry which is preliminary data.</text>
</comment>
<dbReference type="Pfam" id="PF14196">
    <property type="entry name" value="ATC_hydrolase"/>
    <property type="match status" value="1"/>
</dbReference>
<evidence type="ECO:0000313" key="1">
    <source>
        <dbReference type="EMBL" id="MCP0885762.1"/>
    </source>
</evidence>
<name>A0A9X2JJP9_9LACO</name>
<protein>
    <submittedName>
        <fullName evidence="1">L-2-amino-thiazoline-4-carboxylic acid hydrolase</fullName>
    </submittedName>
</protein>
<dbReference type="RefSeq" id="WP_253358423.1">
    <property type="nucleotide sequence ID" value="NZ_JAIULA010000001.1"/>
</dbReference>
<keyword evidence="1" id="KW-0378">Hydrolase</keyword>
<evidence type="ECO:0000313" key="2">
    <source>
        <dbReference type="Proteomes" id="UP001139006"/>
    </source>
</evidence>
<proteinExistence type="predicted"/>
<dbReference type="Proteomes" id="UP001139006">
    <property type="component" value="Unassembled WGS sequence"/>
</dbReference>
<accession>A0A9X2JJP9</accession>
<reference evidence="1 2" key="1">
    <citation type="journal article" date="2023" name="Int. J. Syst. Evol. Microbiol.">
        <title>Ligilactobacillus ubinensis sp. nov., a novel species isolated from the wild ferment of a durian fruit (Durio zibethinus).</title>
        <authorList>
            <person name="Heng Y.C."/>
            <person name="Menon N."/>
            <person name="Chen B."/>
            <person name="Loo B.Z.L."/>
            <person name="Wong G.W.J."/>
            <person name="Lim A.C.H."/>
            <person name="Silvaraju S."/>
            <person name="Kittelmann S."/>
        </authorList>
    </citation>
    <scope>NUCLEOTIDE SEQUENCE [LARGE SCALE GENOMIC DNA]</scope>
    <source>
        <strain evidence="1 2">WILCCON 0076</strain>
    </source>
</reference>
<dbReference type="InterPro" id="IPR026002">
    <property type="entry name" value="ATC_hydrolase-like"/>
</dbReference>
<dbReference type="AlphaFoldDB" id="A0A9X2JJP9"/>
<organism evidence="1 2">
    <name type="scientific">Ligilactobacillus ubinensis</name>
    <dbReference type="NCBI Taxonomy" id="2876789"/>
    <lineage>
        <taxon>Bacteria</taxon>
        <taxon>Bacillati</taxon>
        <taxon>Bacillota</taxon>
        <taxon>Bacilli</taxon>
        <taxon>Lactobacillales</taxon>
        <taxon>Lactobacillaceae</taxon>
        <taxon>Ligilactobacillus</taxon>
    </lineage>
</organism>
<keyword evidence="2" id="KW-1185">Reference proteome</keyword>
<gene>
    <name evidence="1" type="ORF">LB941_00255</name>
</gene>
<sequence>MIGDGKTGEIDEIKKTNKPTLNDEVTNALRDITEKRASTLTYMLDKASEDDVFAKAAVRQYGIDNGKDLRESLQNPDDLQEFAEKFTGGLESNVYEMETIKATENEFELHFHYCPYVNRWLRMKKSSEEMSRLCDICMEGDKAVTENFSNLQFELGETIAKGGNYCKIRYVKN</sequence>
<dbReference type="GO" id="GO:0016787">
    <property type="term" value="F:hydrolase activity"/>
    <property type="evidence" value="ECO:0007669"/>
    <property type="project" value="UniProtKB-KW"/>
</dbReference>